<evidence type="ECO:0000256" key="3">
    <source>
        <dbReference type="SAM" id="MobiDB-lite"/>
    </source>
</evidence>
<evidence type="ECO:0000256" key="1">
    <source>
        <dbReference type="ARBA" id="ARBA00022741"/>
    </source>
</evidence>
<dbReference type="PANTHER" id="PTHR45629:SF7">
    <property type="entry name" value="DNA EXCISION REPAIR PROTEIN ERCC-6-RELATED"/>
    <property type="match status" value="1"/>
</dbReference>
<feature type="region of interest" description="Disordered" evidence="3">
    <location>
        <begin position="1291"/>
        <end position="1318"/>
    </location>
</feature>
<feature type="compositionally biased region" description="Polar residues" evidence="3">
    <location>
        <begin position="1527"/>
        <end position="1545"/>
    </location>
</feature>
<name>A0A6S6W7Q5_9PLEO</name>
<dbReference type="InterPro" id="IPR027417">
    <property type="entry name" value="P-loop_NTPase"/>
</dbReference>
<dbReference type="Proteomes" id="UP000472372">
    <property type="component" value="Chromosome 7"/>
</dbReference>
<protein>
    <submittedName>
        <fullName evidence="4">DNA repair and recombination protein RAD54B isoform X1</fullName>
    </submittedName>
</protein>
<keyword evidence="2" id="KW-0067">ATP-binding</keyword>
<dbReference type="EMBL" id="HG992983">
    <property type="protein sequence ID" value="CAE7192102.1"/>
    <property type="molecule type" value="Genomic_DNA"/>
</dbReference>
<keyword evidence="1" id="KW-0547">Nucleotide-binding</keyword>
<dbReference type="InterPro" id="IPR014001">
    <property type="entry name" value="Helicase_ATP-bd"/>
</dbReference>
<reference evidence="4" key="1">
    <citation type="submission" date="2021-02" db="EMBL/GenBank/DDBJ databases">
        <authorList>
            <person name="Syme A R."/>
            <person name="Syme A R."/>
            <person name="Moolhuijzen P."/>
        </authorList>
    </citation>
    <scope>NUCLEOTIDE SEQUENCE</scope>
    <source>
        <strain evidence="4">W1-1</strain>
    </source>
</reference>
<dbReference type="InterPro" id="IPR001650">
    <property type="entry name" value="Helicase_C-like"/>
</dbReference>
<dbReference type="PANTHER" id="PTHR45629">
    <property type="entry name" value="SNF2/RAD54 FAMILY MEMBER"/>
    <property type="match status" value="1"/>
</dbReference>
<dbReference type="Pfam" id="PF00176">
    <property type="entry name" value="SNF2-rel_dom"/>
    <property type="match status" value="1"/>
</dbReference>
<organism evidence="4 5">
    <name type="scientific">Pyrenophora teres f. teres</name>
    <dbReference type="NCBI Taxonomy" id="97479"/>
    <lineage>
        <taxon>Eukaryota</taxon>
        <taxon>Fungi</taxon>
        <taxon>Dikarya</taxon>
        <taxon>Ascomycota</taxon>
        <taxon>Pezizomycotina</taxon>
        <taxon>Dothideomycetes</taxon>
        <taxon>Pleosporomycetidae</taxon>
        <taxon>Pleosporales</taxon>
        <taxon>Pleosporineae</taxon>
        <taxon>Pleosporaceae</taxon>
        <taxon>Pyrenophora</taxon>
    </lineage>
</organism>
<evidence type="ECO:0000313" key="4">
    <source>
        <dbReference type="EMBL" id="CAE7192102.1"/>
    </source>
</evidence>
<feature type="compositionally biased region" description="Basic and acidic residues" evidence="3">
    <location>
        <begin position="31"/>
        <end position="42"/>
    </location>
</feature>
<accession>A0A6S6W7Q5</accession>
<dbReference type="GO" id="GO:0005524">
    <property type="term" value="F:ATP binding"/>
    <property type="evidence" value="ECO:0007669"/>
    <property type="project" value="InterPro"/>
</dbReference>
<gene>
    <name evidence="4" type="ORF">PTTW11_07487</name>
</gene>
<dbReference type="SMART" id="SM00490">
    <property type="entry name" value="HELICc"/>
    <property type="match status" value="1"/>
</dbReference>
<dbReference type="InterPro" id="IPR050496">
    <property type="entry name" value="SNF2_RAD54_helicase_repair"/>
</dbReference>
<proteinExistence type="predicted"/>
<feature type="region of interest" description="Disordered" evidence="3">
    <location>
        <begin position="1457"/>
        <end position="1558"/>
    </location>
</feature>
<feature type="region of interest" description="Disordered" evidence="3">
    <location>
        <begin position="255"/>
        <end position="312"/>
    </location>
</feature>
<dbReference type="SUPFAM" id="SSF52540">
    <property type="entry name" value="P-loop containing nucleoside triphosphate hydrolases"/>
    <property type="match status" value="2"/>
</dbReference>
<evidence type="ECO:0000256" key="2">
    <source>
        <dbReference type="ARBA" id="ARBA00022840"/>
    </source>
</evidence>
<sequence length="1617" mass="183331">MEAGMDADDTNVAKDPTPPSGQALANQGKRPRSDESEAEHFSDDEYECAINDGLEQLISDDGALTYLHTQQTQTGPTSSIRMPVTMRTPDGKAPLIRAAGLEYTPSNWVSSAPRRAEFAIHVLDIPDVVFLESMLEDTELNSAYDLIRPHLPENTRTVNFASVCQVLHSTTLALLNAGMTDQRINANWEPHHWRACQIAKLLLYGRDVGGATLLTRTAARDDTLFAVCYTLCLAQGKIRKELSLNQNRLESYRKKSEQSSLAARAPPRTAPPSYLRDARGEIRTVPAPKPTRSKKGKKIAISSSQVDDSESEEEITMTLEQHANLELEHAEITSVREAGTEMVFHDLFQVRLQKARDQEKDEGFQARLVQTQLTLNNHLQKIAQGPECRDKTLLAAYTGFITKTNLNFIKDFELSKQRSHPQYKNYRQLHKKVFQYLSQVYQTSSKLFAGPVGFVEELDGSAITKALEDSDRLHVQAHAEDIQLTSATQPKLHIVEGQPDIDMATRNNSALFSPEYLVEALCEIGCSTRGMPAVIPGTMKELNWWQIIATKFFTELFRNWHSPHNANDDREAKGYAAEATRKTTLQLFAIATALMGGILADGIGLGKTIEAIACIAKAYQYHEQRMKKAEKDRNKRLSENPELIEPGEDSRPSLYLTLSTLVPQTAEEVKRYWKECRVIVLGSRSSMESKLFEVMPHLPGPSDPIWNRDSNSPAMRTIFVTSYAYINQWHGLQALKPILGKPNENARHRQIYNEVKDAWLAIPANHGKTFSVDAMFRNVAVLPDRAPKSWDRNIEGRFSFVLCDECQENLRNENRTFRVIRWLHPLQFILMSGYPAPRGMKDHHVYMKLMVRPSFDAKLTTGMPMTNAQKARFPPWKPGEDNPFLRADDDPNSFLRLHPSLFQRYILGDADSKSKDASARIVEGYDAQRTLAQFMIRRTFDTAIPPGNKEFRIGNNLPHAFHYTVERLYSPSVRRHHTNFTSEWHKRLVTAHKTGYSTKPVPSKNSRAVRAVESIEFFPPCGSLHRSNEVPPRPDSEEDVLKMLADDPQVFNKDQQSWFFDPSDLANAYESIRKTASYEPSKGRLIRWLLQRCRDSGVTEIENKDWTSESDVDNAAVLSEFLRFSPKMVAIMEIIREWAIVRQEKLIVWFLTPRIQELATEVVAMTGIEYYAAYSSLSMEKRSSIQRKWNSREDDTRLLLASARIFGTGFNLQTYSRAAVLVDSARDENEEHQILGRQYRNGQPLDVHFYRLTMEGSYSMERVYQNLMKSLSSSSAFFDFTVGDSDIATADVADDAEGGTRDDRSNEEDAVDRPLYDEPDPTLRPFYTNMLAGYIMLSEYDGAFELLSGDGDTPMMDGNPPLVHILSAKGREFLDQWREVQQSPTALPQLIPFEDVLVIFAKSTSTQNVTEFIGMNETEIHQLKELINVELEIRKHIRMEESGLDHDPDHDRFIALATPQKPNAPPSDRRNRIAASPSDKSAIPFPNMEEFVDRTKKPISHVERRLDVAGPSASGSNEYGDRRNPFGPSQSSKQSTHSRQGQGEQETAAAPPIETPPRIGKQYYRELFKQQKELIEKDILPALSLVRYLPTAHNVKMNVIALLKKKLGEDWENKLSK</sequence>
<dbReference type="Gene3D" id="3.40.50.300">
    <property type="entry name" value="P-loop containing nucleotide triphosphate hydrolases"/>
    <property type="match status" value="2"/>
</dbReference>
<feature type="region of interest" description="Disordered" evidence="3">
    <location>
        <begin position="1"/>
        <end position="42"/>
    </location>
</feature>
<dbReference type="InterPro" id="IPR000330">
    <property type="entry name" value="SNF2_N"/>
</dbReference>
<feature type="compositionally biased region" description="Basic and acidic residues" evidence="3">
    <location>
        <begin position="1491"/>
        <end position="1507"/>
    </location>
</feature>
<dbReference type="SMART" id="SM00487">
    <property type="entry name" value="DEXDc"/>
    <property type="match status" value="1"/>
</dbReference>
<evidence type="ECO:0000313" key="5">
    <source>
        <dbReference type="Proteomes" id="UP000472372"/>
    </source>
</evidence>